<evidence type="ECO:0000313" key="1">
    <source>
        <dbReference type="EMBL" id="PCJ03392.1"/>
    </source>
</evidence>
<comment type="caution">
    <text evidence="1">The sequence shown here is derived from an EMBL/GenBank/DDBJ whole genome shotgun (WGS) entry which is preliminary data.</text>
</comment>
<dbReference type="AlphaFoldDB" id="A0A2A4Z8S6"/>
<proteinExistence type="predicted"/>
<protein>
    <recommendedName>
        <fullName evidence="2">JmjC domain-containing protein</fullName>
    </recommendedName>
</protein>
<sequence>MTNQIFPNWQAKNSELFSKHIITEQHSLHEHELFSDEALARLIEKTPRSNYHVNTHDLVNISKSTWRDGEFGNLSGEEVLQAVRDGHIWINIQRPWEADSAYGDVLDQMFREMEANVPGFKTMPDKNKMTILISSPKIKVFYHCDIPGQALWQIRGRKRVYIYPNSEPFLKNAEMEKIILGRIDEHDITYQEWYDDYAEIMDLEPGIMSHWPINGPHRIENLDVMNVSLTTEHWTTELRNHYAVRYANGLLRDSFGFEKLSTPTSGLGLYARLALAGVHKMSGLRKLKKMKYNVDFQVDPSQEIGFKDIPSYQLSK</sequence>
<organism evidence="1">
    <name type="scientific">OCS116 cluster bacterium</name>
    <dbReference type="NCBI Taxonomy" id="2030921"/>
    <lineage>
        <taxon>Bacteria</taxon>
        <taxon>Pseudomonadati</taxon>
        <taxon>Pseudomonadota</taxon>
        <taxon>Alphaproteobacteria</taxon>
        <taxon>OCS116 cluster</taxon>
    </lineage>
</organism>
<reference key="1">
    <citation type="submission" date="2017-08" db="EMBL/GenBank/DDBJ databases">
        <title>A dynamic microbial community with high functional redundancy inhabits the cold, oxic subseafloor aquifer.</title>
        <authorList>
            <person name="Tully B.J."/>
            <person name="Wheat C.G."/>
            <person name="Glazer B.T."/>
            <person name="Huber J.A."/>
        </authorList>
    </citation>
    <scope>NUCLEOTIDE SEQUENCE [LARGE SCALE GENOMIC DNA]</scope>
</reference>
<reference evidence="1" key="2">
    <citation type="journal article" date="2018" name="ISME J.">
        <title>A dynamic microbial community with high functional redundancy inhabits the cold, oxic subseafloor aquifer.</title>
        <authorList>
            <person name="Tully B.J."/>
            <person name="Wheat C.G."/>
            <person name="Glazer B.T."/>
            <person name="Huber J.A."/>
        </authorList>
    </citation>
    <scope>NUCLEOTIDE SEQUENCE</scope>
    <source>
        <strain evidence="1">NORP83</strain>
    </source>
</reference>
<accession>A0A2A4Z8S6</accession>
<dbReference type="SUPFAM" id="SSF51197">
    <property type="entry name" value="Clavaminate synthase-like"/>
    <property type="match status" value="1"/>
</dbReference>
<dbReference type="EMBL" id="NVUS01000002">
    <property type="protein sequence ID" value="PCJ03392.1"/>
    <property type="molecule type" value="Genomic_DNA"/>
</dbReference>
<evidence type="ECO:0008006" key="2">
    <source>
        <dbReference type="Google" id="ProtNLM"/>
    </source>
</evidence>
<gene>
    <name evidence="1" type="ORF">COB13_01830</name>
</gene>
<dbReference type="Gene3D" id="2.60.120.650">
    <property type="entry name" value="Cupin"/>
    <property type="match status" value="1"/>
</dbReference>
<name>A0A2A4Z8S6_9PROT</name>